<dbReference type="Proteomes" id="UP000504637">
    <property type="component" value="Unplaced"/>
</dbReference>
<evidence type="ECO:0000256" key="1">
    <source>
        <dbReference type="SAM" id="MobiDB-lite"/>
    </source>
</evidence>
<protein>
    <submittedName>
        <fullName evidence="3">Uncharacterized protein</fullName>
    </submittedName>
</protein>
<evidence type="ECO:0000313" key="3">
    <source>
        <dbReference type="RefSeq" id="XP_033458564.1"/>
    </source>
</evidence>
<feature type="region of interest" description="Disordered" evidence="1">
    <location>
        <begin position="1"/>
        <end position="58"/>
    </location>
</feature>
<dbReference type="RefSeq" id="XP_033458564.1">
    <property type="nucleotide sequence ID" value="XM_033599948.1"/>
</dbReference>
<gene>
    <name evidence="3" type="ORF">K489DRAFT_249852</name>
</gene>
<sequence>MQGPRRGNATSSTAGMGPPRQRTGLRDPAERAPTGLDGRPLVGPRELPTGERRMRRPLGEELDRCFPHHVLAIVRNLSSREGPVVGSVIFGSFTRADVEITAEMAQRQAVCPLRCLLRCETEAFKPIEKSRLFFYPIGSKE</sequence>
<accession>A0A6J3M0X1</accession>
<feature type="compositionally biased region" description="Basic and acidic residues" evidence="1">
    <location>
        <begin position="48"/>
        <end position="58"/>
    </location>
</feature>
<reference evidence="3" key="3">
    <citation type="submission" date="2025-08" db="UniProtKB">
        <authorList>
            <consortium name="RefSeq"/>
        </authorList>
    </citation>
    <scope>IDENTIFICATION</scope>
    <source>
        <strain evidence="3">CBS 342.82</strain>
    </source>
</reference>
<evidence type="ECO:0000313" key="2">
    <source>
        <dbReference type="Proteomes" id="UP000504637"/>
    </source>
</evidence>
<reference evidence="3" key="1">
    <citation type="submission" date="2020-01" db="EMBL/GenBank/DDBJ databases">
        <authorList>
            <consortium name="DOE Joint Genome Institute"/>
            <person name="Haridas S."/>
            <person name="Albert R."/>
            <person name="Binder M."/>
            <person name="Bloem J."/>
            <person name="Labutti K."/>
            <person name="Salamov A."/>
            <person name="Andreopoulos B."/>
            <person name="Baker S.E."/>
            <person name="Barry K."/>
            <person name="Bills G."/>
            <person name="Bluhm B.H."/>
            <person name="Cannon C."/>
            <person name="Castanera R."/>
            <person name="Culley D.E."/>
            <person name="Daum C."/>
            <person name="Ezra D."/>
            <person name="Gonzalez J.B."/>
            <person name="Henrissat B."/>
            <person name="Kuo A."/>
            <person name="Liang C."/>
            <person name="Lipzen A."/>
            <person name="Lutzoni F."/>
            <person name="Magnuson J."/>
            <person name="Mondo S."/>
            <person name="Nolan M."/>
            <person name="Ohm R."/>
            <person name="Pangilinan J."/>
            <person name="Park H.-J."/>
            <person name="Ramirez L."/>
            <person name="Alfaro M."/>
            <person name="Sun H."/>
            <person name="Tritt A."/>
            <person name="Yoshinaga Y."/>
            <person name="Zwiers L.-H."/>
            <person name="Turgeon B.G."/>
            <person name="Goodwin S.B."/>
            <person name="Spatafora J.W."/>
            <person name="Crous P.W."/>
            <person name="Grigoriev I.V."/>
        </authorList>
    </citation>
    <scope>NUCLEOTIDE SEQUENCE</scope>
    <source>
        <strain evidence="3">CBS 342.82</strain>
    </source>
</reference>
<reference evidence="3" key="2">
    <citation type="submission" date="2020-04" db="EMBL/GenBank/DDBJ databases">
        <authorList>
            <consortium name="NCBI Genome Project"/>
        </authorList>
    </citation>
    <scope>NUCLEOTIDE SEQUENCE</scope>
    <source>
        <strain evidence="3">CBS 342.82</strain>
    </source>
</reference>
<dbReference type="GeneID" id="54357747"/>
<organism evidence="3">
    <name type="scientific">Dissoconium aciculare CBS 342.82</name>
    <dbReference type="NCBI Taxonomy" id="1314786"/>
    <lineage>
        <taxon>Eukaryota</taxon>
        <taxon>Fungi</taxon>
        <taxon>Dikarya</taxon>
        <taxon>Ascomycota</taxon>
        <taxon>Pezizomycotina</taxon>
        <taxon>Dothideomycetes</taxon>
        <taxon>Dothideomycetidae</taxon>
        <taxon>Mycosphaerellales</taxon>
        <taxon>Dissoconiaceae</taxon>
        <taxon>Dissoconium</taxon>
    </lineage>
</organism>
<dbReference type="AlphaFoldDB" id="A0A6J3M0X1"/>
<proteinExistence type="predicted"/>
<keyword evidence="2" id="KW-1185">Reference proteome</keyword>
<name>A0A6J3M0X1_9PEZI</name>